<dbReference type="InterPro" id="IPR018062">
    <property type="entry name" value="HTH_AraC-typ_CS"/>
</dbReference>
<dbReference type="SMART" id="SM00342">
    <property type="entry name" value="HTH_ARAC"/>
    <property type="match status" value="1"/>
</dbReference>
<evidence type="ECO:0000256" key="4">
    <source>
        <dbReference type="ARBA" id="ARBA00023163"/>
    </source>
</evidence>
<dbReference type="RefSeq" id="WP_330929862.1">
    <property type="nucleotide sequence ID" value="NZ_JAKGCW010000037.1"/>
</dbReference>
<dbReference type="InterPro" id="IPR009057">
    <property type="entry name" value="Homeodomain-like_sf"/>
</dbReference>
<dbReference type="GO" id="GO:0003700">
    <property type="term" value="F:DNA-binding transcription factor activity"/>
    <property type="evidence" value="ECO:0007669"/>
    <property type="project" value="InterPro"/>
</dbReference>
<feature type="domain" description="HTH araC/xylS-type" evidence="5">
    <location>
        <begin position="188"/>
        <end position="287"/>
    </location>
</feature>
<evidence type="ECO:0000313" key="6">
    <source>
        <dbReference type="EMBL" id="WED63655.1"/>
    </source>
</evidence>
<dbReference type="PANTHER" id="PTHR46796">
    <property type="entry name" value="HTH-TYPE TRANSCRIPTIONAL ACTIVATOR RHAS-RELATED"/>
    <property type="match status" value="1"/>
</dbReference>
<dbReference type="InterPro" id="IPR037923">
    <property type="entry name" value="HTH-like"/>
</dbReference>
<dbReference type="AlphaFoldDB" id="A0AAE9ZVL4"/>
<reference evidence="6" key="1">
    <citation type="submission" date="2023-03" db="EMBL/GenBank/DDBJ databases">
        <title>Lomoglobus Profundus gen. nov., sp. nov., a novel member of the phylum Verrucomicrobia, isolated from deep-marine sediment of South China Sea.</title>
        <authorList>
            <person name="Ahmad T."/>
            <person name="Ishaq S.E."/>
            <person name="Wang F."/>
        </authorList>
    </citation>
    <scope>NUCLEOTIDE SEQUENCE</scope>
    <source>
        <strain evidence="6">LMO-M01</strain>
    </source>
</reference>
<dbReference type="PROSITE" id="PS00041">
    <property type="entry name" value="HTH_ARAC_FAMILY_1"/>
    <property type="match status" value="1"/>
</dbReference>
<dbReference type="KEGG" id="slom:PXH66_15070"/>
<evidence type="ECO:0000256" key="1">
    <source>
        <dbReference type="ARBA" id="ARBA00023015"/>
    </source>
</evidence>
<dbReference type="Gene3D" id="2.60.120.10">
    <property type="entry name" value="Jelly Rolls"/>
    <property type="match status" value="1"/>
</dbReference>
<name>A0AAE9ZVL4_9BACT</name>
<evidence type="ECO:0000313" key="7">
    <source>
        <dbReference type="Proteomes" id="UP001218638"/>
    </source>
</evidence>
<dbReference type="SUPFAM" id="SSF46689">
    <property type="entry name" value="Homeodomain-like"/>
    <property type="match status" value="2"/>
</dbReference>
<keyword evidence="2" id="KW-0238">DNA-binding</keyword>
<dbReference type="Gene3D" id="1.10.10.60">
    <property type="entry name" value="Homeodomain-like"/>
    <property type="match status" value="2"/>
</dbReference>
<dbReference type="InterPro" id="IPR014710">
    <property type="entry name" value="RmlC-like_jellyroll"/>
</dbReference>
<proteinExistence type="predicted"/>
<dbReference type="GO" id="GO:0043565">
    <property type="term" value="F:sequence-specific DNA binding"/>
    <property type="evidence" value="ECO:0007669"/>
    <property type="project" value="InterPro"/>
</dbReference>
<dbReference type="SUPFAM" id="SSF51215">
    <property type="entry name" value="Regulatory protein AraC"/>
    <property type="match status" value="1"/>
</dbReference>
<evidence type="ECO:0000256" key="2">
    <source>
        <dbReference type="ARBA" id="ARBA00023125"/>
    </source>
</evidence>
<gene>
    <name evidence="6" type="ORF">PXH66_15070</name>
</gene>
<dbReference type="PROSITE" id="PS01124">
    <property type="entry name" value="HTH_ARAC_FAMILY_2"/>
    <property type="match status" value="1"/>
</dbReference>
<evidence type="ECO:0000256" key="3">
    <source>
        <dbReference type="ARBA" id="ARBA00023159"/>
    </source>
</evidence>
<dbReference type="InterPro" id="IPR020449">
    <property type="entry name" value="Tscrpt_reg_AraC-type_HTH"/>
</dbReference>
<dbReference type="InterPro" id="IPR018060">
    <property type="entry name" value="HTH_AraC"/>
</dbReference>
<organism evidence="6 7">
    <name type="scientific">Synoicihabitans lomoniglobus</name>
    <dbReference type="NCBI Taxonomy" id="2909285"/>
    <lineage>
        <taxon>Bacteria</taxon>
        <taxon>Pseudomonadati</taxon>
        <taxon>Verrucomicrobiota</taxon>
        <taxon>Opitutia</taxon>
        <taxon>Opitutales</taxon>
        <taxon>Opitutaceae</taxon>
        <taxon>Synoicihabitans</taxon>
    </lineage>
</organism>
<dbReference type="InterPro" id="IPR003313">
    <property type="entry name" value="AraC-bd"/>
</dbReference>
<keyword evidence="4" id="KW-0804">Transcription</keyword>
<dbReference type="EMBL" id="CP119075">
    <property type="protein sequence ID" value="WED63655.1"/>
    <property type="molecule type" value="Genomic_DNA"/>
</dbReference>
<dbReference type="PANTHER" id="PTHR46796:SF6">
    <property type="entry name" value="ARAC SUBFAMILY"/>
    <property type="match status" value="1"/>
</dbReference>
<keyword evidence="7" id="KW-1185">Reference proteome</keyword>
<dbReference type="InterPro" id="IPR050204">
    <property type="entry name" value="AraC_XylS_family_regulators"/>
</dbReference>
<keyword evidence="3" id="KW-0010">Activator</keyword>
<evidence type="ECO:0000259" key="5">
    <source>
        <dbReference type="PROSITE" id="PS01124"/>
    </source>
</evidence>
<dbReference type="Pfam" id="PF12833">
    <property type="entry name" value="HTH_18"/>
    <property type="match status" value="1"/>
</dbReference>
<dbReference type="Pfam" id="PF02311">
    <property type="entry name" value="AraC_binding"/>
    <property type="match status" value="1"/>
</dbReference>
<accession>A0AAE9ZVL4</accession>
<dbReference type="Proteomes" id="UP001218638">
    <property type="component" value="Chromosome"/>
</dbReference>
<sequence length="302" mass="33857">MRVLRDPRLISGFIYEQPADDLPALTHCGEALCGTGHHMKPHEHTGFEFMYLSRGQARWRAGGQTLVQQPGELYLAYPRERHGTGAKRNTENQQLWVGLDLDAFGADGRRLAARLRRDHPRILRGCDNIEPVLRAVVRQVVTKQPRRTAAIRSLLRTFLVLVEQKLDTVDAGAANAEEPVLPHSYGVRQALAFLARNLQRRVPLRDLAAVATVRSVPHFCAQFQREVGVSPAAYHLQARLEAARLALRQPAFDVTNTAQHFGFSSSQHFGTQFRRAFGVTPGQWRRGADRGCCRNSTAQETD</sequence>
<protein>
    <submittedName>
        <fullName evidence="6">AraC family transcriptional regulator</fullName>
    </submittedName>
</protein>
<dbReference type="PRINTS" id="PR00032">
    <property type="entry name" value="HTHARAC"/>
</dbReference>
<keyword evidence="1" id="KW-0805">Transcription regulation</keyword>